<keyword evidence="1" id="KW-1133">Transmembrane helix</keyword>
<evidence type="ECO:0000313" key="2">
    <source>
        <dbReference type="EMBL" id="TDP97674.1"/>
    </source>
</evidence>
<dbReference type="EMBL" id="SNXZ01000003">
    <property type="protein sequence ID" value="TDP97674.1"/>
    <property type="molecule type" value="Genomic_DNA"/>
</dbReference>
<comment type="caution">
    <text evidence="2">The sequence shown here is derived from an EMBL/GenBank/DDBJ whole genome shotgun (WGS) entry which is preliminary data.</text>
</comment>
<dbReference type="AlphaFoldDB" id="A0A4R6SDC9"/>
<keyword evidence="1" id="KW-0472">Membrane</keyword>
<organism evidence="2 3">
    <name type="scientific">Labedaea rhizosphaerae</name>
    <dbReference type="NCBI Taxonomy" id="598644"/>
    <lineage>
        <taxon>Bacteria</taxon>
        <taxon>Bacillati</taxon>
        <taxon>Actinomycetota</taxon>
        <taxon>Actinomycetes</taxon>
        <taxon>Pseudonocardiales</taxon>
        <taxon>Pseudonocardiaceae</taxon>
        <taxon>Labedaea</taxon>
    </lineage>
</organism>
<sequence length="96" mass="10663">MTIPLLLKLFVIAAGVGIAGIVLCFVAWVVAPAVQRRAARKAEAEMDDVLREMQNGLARQGRLGESDHIGDIRICRAIANRHPLLVRNRRPRGRRT</sequence>
<dbReference type="RefSeq" id="WP_133850842.1">
    <property type="nucleotide sequence ID" value="NZ_SNXZ01000003.1"/>
</dbReference>
<keyword evidence="1" id="KW-0812">Transmembrane</keyword>
<reference evidence="2 3" key="1">
    <citation type="submission" date="2019-03" db="EMBL/GenBank/DDBJ databases">
        <title>Genomic Encyclopedia of Type Strains, Phase IV (KMG-IV): sequencing the most valuable type-strain genomes for metagenomic binning, comparative biology and taxonomic classification.</title>
        <authorList>
            <person name="Goeker M."/>
        </authorList>
    </citation>
    <scope>NUCLEOTIDE SEQUENCE [LARGE SCALE GENOMIC DNA]</scope>
    <source>
        <strain evidence="2 3">DSM 45361</strain>
    </source>
</reference>
<evidence type="ECO:0000256" key="1">
    <source>
        <dbReference type="SAM" id="Phobius"/>
    </source>
</evidence>
<feature type="transmembrane region" description="Helical" evidence="1">
    <location>
        <begin position="6"/>
        <end position="31"/>
    </location>
</feature>
<gene>
    <name evidence="2" type="ORF">EV186_103638</name>
</gene>
<protein>
    <submittedName>
        <fullName evidence="2">Uncharacterized protein</fullName>
    </submittedName>
</protein>
<proteinExistence type="predicted"/>
<name>A0A4R6SDC9_LABRH</name>
<accession>A0A4R6SDC9</accession>
<keyword evidence="3" id="KW-1185">Reference proteome</keyword>
<evidence type="ECO:0000313" key="3">
    <source>
        <dbReference type="Proteomes" id="UP000295444"/>
    </source>
</evidence>
<dbReference type="Proteomes" id="UP000295444">
    <property type="component" value="Unassembled WGS sequence"/>
</dbReference>